<feature type="region of interest" description="Disordered" evidence="1">
    <location>
        <begin position="117"/>
        <end position="159"/>
    </location>
</feature>
<evidence type="ECO:0000313" key="3">
    <source>
        <dbReference type="Proteomes" id="UP000240302"/>
    </source>
</evidence>
<keyword evidence="3" id="KW-1185">Reference proteome</keyword>
<dbReference type="GeneID" id="40116877"/>
<protein>
    <submittedName>
        <fullName evidence="2">Putative procapsid protein</fullName>
    </submittedName>
</protein>
<dbReference type="RefSeq" id="YP_009618380.1">
    <property type="nucleotide sequence ID" value="NC_042071.1"/>
</dbReference>
<sequence length="159" mass="17146">MFMPIKLIPPFTTTKPAVLDLIDRAGAAFVEVDKLYKLWPYTDKGGITIAAVPPSELAVLQRFIESLLPELPSVVTGVPGCFYSQEWQMLTAHLPSSPFSELETQLVKSGYLSHTTGQAEERGTHAMTKPALASFSIPKTGNAADPAPGAEEEEEEGDA</sequence>
<dbReference type="OrthoDB" id="27716at10239"/>
<accession>A0A1W2KDS0</accession>
<gene>
    <name evidence="2" type="ORF">phiYY_sL2</name>
</gene>
<organism evidence="2 3">
    <name type="scientific">Pseudomonas phage phiYY</name>
    <dbReference type="NCBI Taxonomy" id="1852644"/>
    <lineage>
        <taxon>Viruses</taxon>
        <taxon>Riboviria</taxon>
        <taxon>Orthornavirae</taxon>
        <taxon>Duplornaviricota</taxon>
        <taxon>Vidaverviricetes</taxon>
        <taxon>Mindivirales</taxon>
        <taxon>Cystoviridae</taxon>
        <taxon>Gammacystovirus</taxon>
        <taxon>Gammacystovirus phiYY</taxon>
        <taxon>Cystovirus phiYY</taxon>
    </lineage>
</organism>
<proteinExistence type="predicted"/>
<name>A0A1W2KDS0_9VIRU</name>
<evidence type="ECO:0000256" key="1">
    <source>
        <dbReference type="SAM" id="MobiDB-lite"/>
    </source>
</evidence>
<dbReference type="EMBL" id="KX074201">
    <property type="protein sequence ID" value="ANM47304.1"/>
    <property type="molecule type" value="Genomic_RNA"/>
</dbReference>
<evidence type="ECO:0000313" key="2">
    <source>
        <dbReference type="EMBL" id="ANM47304.1"/>
    </source>
</evidence>
<dbReference type="KEGG" id="vg:40116877"/>
<feature type="compositionally biased region" description="Acidic residues" evidence="1">
    <location>
        <begin position="150"/>
        <end position="159"/>
    </location>
</feature>
<reference evidence="2 3" key="1">
    <citation type="journal article" date="2016" name="Sci. Rep.">
        <title>Characterization of the first double-stranded RNA bacteriophage infecting Pseudomonas aeruginosa.</title>
        <authorList>
            <person name="Yang Y."/>
            <person name="Lu S."/>
            <person name="Shen W."/>
            <person name="Zhao X."/>
            <person name="Shen M."/>
            <person name="Tan Y."/>
            <person name="Li G."/>
            <person name="Li M."/>
            <person name="Wang J."/>
            <person name="Hu F."/>
            <person name="Le S."/>
        </authorList>
    </citation>
    <scope>NUCLEOTIDE SEQUENCE [LARGE SCALE GENOMIC DNA]</scope>
</reference>
<dbReference type="Proteomes" id="UP000240302">
    <property type="component" value="Genome"/>
</dbReference>